<gene>
    <name evidence="5" type="ORF">SAMN04487834_101330</name>
</gene>
<dbReference type="PANTHER" id="PTHR11615">
    <property type="entry name" value="NITRATE, FORMATE, IRON DEHYDROGENASE"/>
    <property type="match status" value="1"/>
</dbReference>
<evidence type="ECO:0000256" key="2">
    <source>
        <dbReference type="ARBA" id="ARBA00023004"/>
    </source>
</evidence>
<dbReference type="PROSITE" id="PS00198">
    <property type="entry name" value="4FE4S_FER_1"/>
    <property type="match status" value="2"/>
</dbReference>
<dbReference type="Gene3D" id="3.40.950.10">
    <property type="entry name" value="Fe-only Hydrogenase (Larger Subunit), Chain L, domain 3"/>
    <property type="match status" value="1"/>
</dbReference>
<dbReference type="Pfam" id="PF00037">
    <property type="entry name" value="Fer4"/>
    <property type="match status" value="2"/>
</dbReference>
<protein>
    <submittedName>
        <fullName evidence="5">[FeFe] hydrogenase, group B1/B3</fullName>
    </submittedName>
</protein>
<evidence type="ECO:0000313" key="5">
    <source>
        <dbReference type="EMBL" id="SEI63217.1"/>
    </source>
</evidence>
<dbReference type="EMBL" id="FNYK01000013">
    <property type="protein sequence ID" value="SEI63217.1"/>
    <property type="molecule type" value="Genomic_DNA"/>
</dbReference>
<feature type="domain" description="4Fe-4S ferredoxin-type" evidence="4">
    <location>
        <begin position="110"/>
        <end position="140"/>
    </location>
</feature>
<dbReference type="InterPro" id="IPR004108">
    <property type="entry name" value="Fe_hydrogenase_lsu_C"/>
</dbReference>
<reference evidence="6" key="1">
    <citation type="submission" date="2016-10" db="EMBL/GenBank/DDBJ databases">
        <authorList>
            <person name="Varghese N."/>
        </authorList>
    </citation>
    <scope>NUCLEOTIDE SEQUENCE [LARGE SCALE GENOMIC DNA]</scope>
    <source>
        <strain evidence="6">DSM 20406</strain>
    </source>
</reference>
<keyword evidence="6" id="KW-1185">Reference proteome</keyword>
<dbReference type="InterPro" id="IPR017896">
    <property type="entry name" value="4Fe4S_Fe-S-bd"/>
</dbReference>
<evidence type="ECO:0000313" key="6">
    <source>
        <dbReference type="Proteomes" id="UP000183028"/>
    </source>
</evidence>
<dbReference type="eggNOG" id="COG4624">
    <property type="taxonomic scope" value="Bacteria"/>
</dbReference>
<dbReference type="Gene3D" id="3.30.70.20">
    <property type="match status" value="2"/>
</dbReference>
<accession>A0A1H6SEK6</accession>
<organism evidence="5 6">
    <name type="scientific">Sharpea azabuensis</name>
    <dbReference type="NCBI Taxonomy" id="322505"/>
    <lineage>
        <taxon>Bacteria</taxon>
        <taxon>Bacillati</taxon>
        <taxon>Bacillota</taxon>
        <taxon>Erysipelotrichia</taxon>
        <taxon>Erysipelotrichales</taxon>
        <taxon>Coprobacillaceae</taxon>
        <taxon>Sharpea</taxon>
    </lineage>
</organism>
<dbReference type="eggNOG" id="COG1142">
    <property type="taxonomic scope" value="Bacteria"/>
</dbReference>
<dbReference type="Pfam" id="PF02906">
    <property type="entry name" value="Fe_hyd_lg_C"/>
    <property type="match status" value="1"/>
</dbReference>
<dbReference type="SUPFAM" id="SSF54862">
    <property type="entry name" value="4Fe-4S ferredoxins"/>
    <property type="match status" value="1"/>
</dbReference>
<dbReference type="GO" id="GO:0051536">
    <property type="term" value="F:iron-sulfur cluster binding"/>
    <property type="evidence" value="ECO:0007669"/>
    <property type="project" value="UniProtKB-KW"/>
</dbReference>
<dbReference type="GO" id="GO:0046872">
    <property type="term" value="F:metal ion binding"/>
    <property type="evidence" value="ECO:0007669"/>
    <property type="project" value="UniProtKB-KW"/>
</dbReference>
<proteinExistence type="predicted"/>
<sequence length="511" mass="55907">MKGVPTPKSKIRHMIFTEIARLAYEGGGPEKLEELPYKIIPGEIETYRDSIFVERAIVSERLRVAMGLSLRPISEYKSISDGVDESMIDEKYYEPPLIDIIKFACHKCPEKRVIVTDCCQGCLEHPCQEVCPKGAISMVDGKSYIDQSKCIKCGLCMKACPYNAIIKQERPCVEACGVNAIGKDEYGRADIDQSKCVACGMCLVSCPFAAIVDKGQIYQTIKAITNKENVYAIVAPAIAGQFGPNLTPEKMRGAFQALGFTDVLEVAMGADLCTIEEAQDFLDEVPSKLKFMGTSCCPAWSKMAKQDFPDYADNISMALTPMVLTARLLKQNEPDAKICFIGPCLAKKKEAARNSIKSYVDFTLTFEEVAGMFEAKDVDFDEIPDGFKLVQGSSDGRGFAGSGGVAQAVVNAVKHLDPEREVKVVKAEGLAECKRMMRDATRGKYDGYLLEGMACPGGCIGGAGTLQDTMKSSRALKNNMKDAAFSESIDSVYKNLITDLENFNNDVVDDE</sequence>
<name>A0A1H6SEK6_9FIRM</name>
<feature type="domain" description="4Fe-4S ferredoxin-type" evidence="4">
    <location>
        <begin position="141"/>
        <end position="170"/>
    </location>
</feature>
<evidence type="ECO:0000256" key="3">
    <source>
        <dbReference type="ARBA" id="ARBA00023014"/>
    </source>
</evidence>
<dbReference type="CDD" id="cd10549">
    <property type="entry name" value="MtMvhB_like"/>
    <property type="match status" value="1"/>
</dbReference>
<dbReference type="AlphaFoldDB" id="A0A1H6SEK6"/>
<dbReference type="InterPro" id="IPR027631">
    <property type="entry name" value="Mono_FeFe_hydrog"/>
</dbReference>
<dbReference type="SUPFAM" id="SSF53920">
    <property type="entry name" value="Fe-only hydrogenase"/>
    <property type="match status" value="1"/>
</dbReference>
<feature type="domain" description="4Fe-4S ferredoxin-type" evidence="4">
    <location>
        <begin position="187"/>
        <end position="216"/>
    </location>
</feature>
<keyword evidence="2" id="KW-0408">Iron</keyword>
<keyword evidence="1" id="KW-0479">Metal-binding</keyword>
<dbReference type="InterPro" id="IPR017900">
    <property type="entry name" value="4Fe4S_Fe_S_CS"/>
</dbReference>
<dbReference type="InterPro" id="IPR009016">
    <property type="entry name" value="Fe_hydrogenase"/>
</dbReference>
<keyword evidence="3" id="KW-0411">Iron-sulfur</keyword>
<dbReference type="Proteomes" id="UP000183028">
    <property type="component" value="Unassembled WGS sequence"/>
</dbReference>
<dbReference type="PROSITE" id="PS51379">
    <property type="entry name" value="4FE4S_FER_2"/>
    <property type="match status" value="3"/>
</dbReference>
<dbReference type="STRING" id="322505.SAMN04487836_1122"/>
<dbReference type="NCBIfam" id="TIGR04105">
    <property type="entry name" value="FeFe_hydrog_B1"/>
    <property type="match status" value="1"/>
</dbReference>
<evidence type="ECO:0000256" key="1">
    <source>
        <dbReference type="ARBA" id="ARBA00022723"/>
    </source>
</evidence>
<dbReference type="OrthoDB" id="9761899at2"/>
<dbReference type="RefSeq" id="WP_074731638.1">
    <property type="nucleotide sequence ID" value="NZ_FNYK01000013.1"/>
</dbReference>
<evidence type="ECO:0000259" key="4">
    <source>
        <dbReference type="PROSITE" id="PS51379"/>
    </source>
</evidence>
<dbReference type="InterPro" id="IPR050340">
    <property type="entry name" value="Cytosolic_Fe-S_CAF"/>
</dbReference>